<evidence type="ECO:0000313" key="5">
    <source>
        <dbReference type="EMBL" id="SHE81358.1"/>
    </source>
</evidence>
<keyword evidence="2" id="KW-0238">DNA-binding</keyword>
<dbReference type="InterPro" id="IPR002104">
    <property type="entry name" value="Integrase_catalytic"/>
</dbReference>
<dbReference type="SUPFAM" id="SSF56349">
    <property type="entry name" value="DNA breaking-rejoining enzymes"/>
    <property type="match status" value="1"/>
</dbReference>
<feature type="domain" description="Tyr recombinase" evidence="4">
    <location>
        <begin position="112"/>
        <end position="302"/>
    </location>
</feature>
<dbReference type="PANTHER" id="PTHR30349:SF64">
    <property type="entry name" value="PROPHAGE INTEGRASE INTD-RELATED"/>
    <property type="match status" value="1"/>
</dbReference>
<gene>
    <name evidence="5" type="ORF">SAMN02745249_01202</name>
</gene>
<evidence type="ECO:0000256" key="2">
    <source>
        <dbReference type="ARBA" id="ARBA00023125"/>
    </source>
</evidence>
<dbReference type="Gene3D" id="1.10.150.130">
    <property type="match status" value="1"/>
</dbReference>
<keyword evidence="6" id="KW-1185">Reference proteome</keyword>
<dbReference type="InterPro" id="IPR011010">
    <property type="entry name" value="DNA_brk_join_enz"/>
</dbReference>
<dbReference type="Pfam" id="PF00589">
    <property type="entry name" value="Phage_integrase"/>
    <property type="match status" value="1"/>
</dbReference>
<evidence type="ECO:0000313" key="6">
    <source>
        <dbReference type="Proteomes" id="UP000184128"/>
    </source>
</evidence>
<dbReference type="InterPro" id="IPR010998">
    <property type="entry name" value="Integrase_recombinase_N"/>
</dbReference>
<keyword evidence="3" id="KW-0233">DNA recombination</keyword>
<name>A0A1M4WJF2_9LACT</name>
<reference evidence="6" key="1">
    <citation type="submission" date="2016-11" db="EMBL/GenBank/DDBJ databases">
        <authorList>
            <person name="Varghese N."/>
            <person name="Submissions S."/>
        </authorList>
    </citation>
    <scope>NUCLEOTIDE SEQUENCE [LARGE SCALE GENOMIC DNA]</scope>
    <source>
        <strain evidence="6">DSM 15692</strain>
    </source>
</reference>
<protein>
    <submittedName>
        <fullName evidence="5">Phage integrase family protein</fullName>
    </submittedName>
</protein>
<dbReference type="EMBL" id="FQUF01000016">
    <property type="protein sequence ID" value="SHE81358.1"/>
    <property type="molecule type" value="Genomic_DNA"/>
</dbReference>
<dbReference type="STRING" id="1121025.SAMN02745249_01202"/>
<dbReference type="GO" id="GO:0015074">
    <property type="term" value="P:DNA integration"/>
    <property type="evidence" value="ECO:0007669"/>
    <property type="project" value="InterPro"/>
</dbReference>
<dbReference type="Proteomes" id="UP000184128">
    <property type="component" value="Unassembled WGS sequence"/>
</dbReference>
<evidence type="ECO:0000259" key="4">
    <source>
        <dbReference type="PROSITE" id="PS51898"/>
    </source>
</evidence>
<dbReference type="OrthoDB" id="9803188at2"/>
<dbReference type="PANTHER" id="PTHR30349">
    <property type="entry name" value="PHAGE INTEGRASE-RELATED"/>
    <property type="match status" value="1"/>
</dbReference>
<dbReference type="Gene3D" id="1.10.443.10">
    <property type="entry name" value="Intergrase catalytic core"/>
    <property type="match status" value="1"/>
</dbReference>
<comment type="similarity">
    <text evidence="1">Belongs to the 'phage' integrase family.</text>
</comment>
<organism evidence="5 6">
    <name type="scientific">Atopostipes suicloacalis DSM 15692</name>
    <dbReference type="NCBI Taxonomy" id="1121025"/>
    <lineage>
        <taxon>Bacteria</taxon>
        <taxon>Bacillati</taxon>
        <taxon>Bacillota</taxon>
        <taxon>Bacilli</taxon>
        <taxon>Lactobacillales</taxon>
        <taxon>Carnobacteriaceae</taxon>
        <taxon>Atopostipes</taxon>
    </lineage>
</organism>
<accession>A0A1M4WJF2</accession>
<dbReference type="InterPro" id="IPR050090">
    <property type="entry name" value="Tyrosine_recombinase_XerCD"/>
</dbReference>
<dbReference type="RefSeq" id="WP_073297771.1">
    <property type="nucleotide sequence ID" value="NZ_FQUF01000016.1"/>
</dbReference>
<dbReference type="AlphaFoldDB" id="A0A1M4WJF2"/>
<dbReference type="GO" id="GO:0003677">
    <property type="term" value="F:DNA binding"/>
    <property type="evidence" value="ECO:0007669"/>
    <property type="project" value="UniProtKB-KW"/>
</dbReference>
<sequence length="308" mass="35952">MSKRKQNELLHQYFIEWVHMYKVGAIRETTLQKYYISHKHLVNLAPTLRLKDLNRKSYQQLMNDFAETHERQTTMDFHHQVKSAIFDAFDDGLLERDPTRKVVIKGKKPSSKRAQYLNQFELKALLNELELGTEVNYDWLIFLIAKTGLRFGEALGVTPNDFDFSRQTLDINKTWNYKKALGGFQPTKNQSSNRKVQLDWQTVMQFSHLIVNMNPNEPIFVKERIHNSTINQILQRHCRSTNVPEITIHSLRHTHASLLLYGGVSIATVAKRLGHSNITTTQNTYLHIIHELENQDNNKMMNVLSNII</sequence>
<dbReference type="CDD" id="cd01189">
    <property type="entry name" value="INT_ICEBs1_C_like"/>
    <property type="match status" value="1"/>
</dbReference>
<evidence type="ECO:0000256" key="3">
    <source>
        <dbReference type="ARBA" id="ARBA00023172"/>
    </source>
</evidence>
<dbReference type="GO" id="GO:0006310">
    <property type="term" value="P:DNA recombination"/>
    <property type="evidence" value="ECO:0007669"/>
    <property type="project" value="UniProtKB-KW"/>
</dbReference>
<proteinExistence type="inferred from homology"/>
<evidence type="ECO:0000256" key="1">
    <source>
        <dbReference type="ARBA" id="ARBA00008857"/>
    </source>
</evidence>
<dbReference type="PROSITE" id="PS51898">
    <property type="entry name" value="TYR_RECOMBINASE"/>
    <property type="match status" value="1"/>
</dbReference>
<dbReference type="InterPro" id="IPR013762">
    <property type="entry name" value="Integrase-like_cat_sf"/>
</dbReference>